<dbReference type="Proteomes" id="UP000434957">
    <property type="component" value="Unassembled WGS sequence"/>
</dbReference>
<keyword evidence="3" id="KW-1185">Reference proteome</keyword>
<evidence type="ECO:0000313" key="2">
    <source>
        <dbReference type="EMBL" id="KAE9271695.1"/>
    </source>
</evidence>
<accession>A0A6A4BCZ2</accession>
<organism evidence="2 3">
    <name type="scientific">Phytophthora rubi</name>
    <dbReference type="NCBI Taxonomy" id="129364"/>
    <lineage>
        <taxon>Eukaryota</taxon>
        <taxon>Sar</taxon>
        <taxon>Stramenopiles</taxon>
        <taxon>Oomycota</taxon>
        <taxon>Peronosporomycetes</taxon>
        <taxon>Peronosporales</taxon>
        <taxon>Peronosporaceae</taxon>
        <taxon>Phytophthora</taxon>
    </lineage>
</organism>
<evidence type="ECO:0000313" key="3">
    <source>
        <dbReference type="Proteomes" id="UP000434957"/>
    </source>
</evidence>
<name>A0A6A4BCZ2_9STRA</name>
<gene>
    <name evidence="2" type="ORF">PR003_g30435</name>
</gene>
<feature type="compositionally biased region" description="Low complexity" evidence="1">
    <location>
        <begin position="89"/>
        <end position="99"/>
    </location>
</feature>
<evidence type="ECO:0000256" key="1">
    <source>
        <dbReference type="SAM" id="MobiDB-lite"/>
    </source>
</evidence>
<reference evidence="2 3" key="1">
    <citation type="submission" date="2018-08" db="EMBL/GenBank/DDBJ databases">
        <title>Genomic investigation of the strawberry pathogen Phytophthora fragariae indicates pathogenicity is determined by transcriptional variation in three key races.</title>
        <authorList>
            <person name="Adams T.M."/>
            <person name="Armitage A.D."/>
            <person name="Sobczyk M.K."/>
            <person name="Bates H.J."/>
            <person name="Dunwell J.M."/>
            <person name="Nellist C.F."/>
            <person name="Harrison R.J."/>
        </authorList>
    </citation>
    <scope>NUCLEOTIDE SEQUENCE [LARGE SCALE GENOMIC DNA]</scope>
    <source>
        <strain evidence="2 3">SCRP333</strain>
    </source>
</reference>
<sequence>MLWKTDMLRDDKGLKTFCSTLKMTAVKLEQTPRSLENVPLLSELAGESDRSTAASIAVVSALSATVDAVGTESEYADDEFGDEQVSESVPDVTTDAADDVAVTEPAEVTATGKPSKVTAAGAEAAVIAAVKTKLVL</sequence>
<protein>
    <submittedName>
        <fullName evidence="2">Uncharacterized protein</fullName>
    </submittedName>
</protein>
<dbReference type="EMBL" id="QXFT01005662">
    <property type="protein sequence ID" value="KAE9271695.1"/>
    <property type="molecule type" value="Genomic_DNA"/>
</dbReference>
<feature type="compositionally biased region" description="Acidic residues" evidence="1">
    <location>
        <begin position="74"/>
        <end position="85"/>
    </location>
</feature>
<comment type="caution">
    <text evidence="2">The sequence shown here is derived from an EMBL/GenBank/DDBJ whole genome shotgun (WGS) entry which is preliminary data.</text>
</comment>
<feature type="region of interest" description="Disordered" evidence="1">
    <location>
        <begin position="74"/>
        <end position="99"/>
    </location>
</feature>
<dbReference type="AlphaFoldDB" id="A0A6A4BCZ2"/>
<proteinExistence type="predicted"/>